<evidence type="ECO:0000256" key="2">
    <source>
        <dbReference type="SAM" id="SignalP"/>
    </source>
</evidence>
<feature type="compositionally biased region" description="Polar residues" evidence="1">
    <location>
        <begin position="91"/>
        <end position="105"/>
    </location>
</feature>
<feature type="region of interest" description="Disordered" evidence="1">
    <location>
        <begin position="85"/>
        <end position="105"/>
    </location>
</feature>
<proteinExistence type="predicted"/>
<accession>A0A5N5QS53</accession>
<evidence type="ECO:0000313" key="3">
    <source>
        <dbReference type="EMBL" id="KAB5594381.1"/>
    </source>
</evidence>
<protein>
    <recommendedName>
        <fullName evidence="5">Effector protein</fullName>
    </recommendedName>
</protein>
<dbReference type="AlphaFoldDB" id="A0A5N5QS53"/>
<feature type="chain" id="PRO_5024272847" description="Effector protein" evidence="2">
    <location>
        <begin position="21"/>
        <end position="255"/>
    </location>
</feature>
<evidence type="ECO:0008006" key="5">
    <source>
        <dbReference type="Google" id="ProtNLM"/>
    </source>
</evidence>
<keyword evidence="4" id="KW-1185">Reference proteome</keyword>
<evidence type="ECO:0000313" key="4">
    <source>
        <dbReference type="Proteomes" id="UP000383932"/>
    </source>
</evidence>
<name>A0A5N5QS53_9AGAM</name>
<feature type="signal peptide" evidence="2">
    <location>
        <begin position="1"/>
        <end position="20"/>
    </location>
</feature>
<comment type="caution">
    <text evidence="3">The sequence shown here is derived from an EMBL/GenBank/DDBJ whole genome shotgun (WGS) entry which is preliminary data.</text>
</comment>
<keyword evidence="2" id="KW-0732">Signal</keyword>
<gene>
    <name evidence="3" type="ORF">CTheo_2158</name>
</gene>
<dbReference type="OrthoDB" id="2538281at2759"/>
<sequence length="255" mass="26964">MLGFKNTAALLSLLVASTCAAPTNLAALDKRAPQVLAGGSSVVVGTLPDWGLIFRTSGYLAKGDCPVSSGITTCYATKLSSNPGENLDPNAATNPNSQSSFVSTGPQDANGSITKYTFKLSLDSSLQTPSSSPFPLVQIVSKEPVDDQGYATNVYLDLRNNEAGIYAFSDTPVVSVPLSSLTGRNLLQTWTIMGGPGGWADIEISDADTSSSILKYHVDKANSRDSYRLRVGPIRSVDQASPYIAYLGDWDTQLL</sequence>
<evidence type="ECO:0000256" key="1">
    <source>
        <dbReference type="SAM" id="MobiDB-lite"/>
    </source>
</evidence>
<organism evidence="3 4">
    <name type="scientific">Ceratobasidium theobromae</name>
    <dbReference type="NCBI Taxonomy" id="1582974"/>
    <lineage>
        <taxon>Eukaryota</taxon>
        <taxon>Fungi</taxon>
        <taxon>Dikarya</taxon>
        <taxon>Basidiomycota</taxon>
        <taxon>Agaricomycotina</taxon>
        <taxon>Agaricomycetes</taxon>
        <taxon>Cantharellales</taxon>
        <taxon>Ceratobasidiaceae</taxon>
        <taxon>Ceratobasidium</taxon>
    </lineage>
</organism>
<dbReference type="Proteomes" id="UP000383932">
    <property type="component" value="Unassembled WGS sequence"/>
</dbReference>
<reference evidence="3 4" key="1">
    <citation type="journal article" date="2019" name="Fungal Biol. Biotechnol.">
        <title>Draft genome sequence of fastidious pathogen Ceratobasidium theobromae, which causes vascular-streak dieback in Theobroma cacao.</title>
        <authorList>
            <person name="Ali S.S."/>
            <person name="Asman A."/>
            <person name="Shao J."/>
            <person name="Firmansyah A.P."/>
            <person name="Susilo A.W."/>
            <person name="Rosmana A."/>
            <person name="McMahon P."/>
            <person name="Junaid M."/>
            <person name="Guest D."/>
            <person name="Kheng T.Y."/>
            <person name="Meinhardt L.W."/>
            <person name="Bailey B.A."/>
        </authorList>
    </citation>
    <scope>NUCLEOTIDE SEQUENCE [LARGE SCALE GENOMIC DNA]</scope>
    <source>
        <strain evidence="3 4">CT2</strain>
    </source>
</reference>
<dbReference type="EMBL" id="SSOP01000021">
    <property type="protein sequence ID" value="KAB5594381.1"/>
    <property type="molecule type" value="Genomic_DNA"/>
</dbReference>